<evidence type="ECO:0000313" key="2">
    <source>
        <dbReference type="Proteomes" id="UP000587524"/>
    </source>
</evidence>
<reference evidence="1 2" key="1">
    <citation type="submission" date="2020-08" db="EMBL/GenBank/DDBJ databases">
        <title>Genomic Encyclopedia of Type Strains, Phase IV (KMG-IV): sequencing the most valuable type-strain genomes for metagenomic binning, comparative biology and taxonomic classification.</title>
        <authorList>
            <person name="Goeker M."/>
        </authorList>
    </citation>
    <scope>NUCLEOTIDE SEQUENCE [LARGE SCALE GENOMIC DNA]</scope>
    <source>
        <strain evidence="1 2">DSM 17455</strain>
    </source>
</reference>
<organism evidence="1 2">
    <name type="scientific">Aminobacter ciceronei</name>
    <dbReference type="NCBI Taxonomy" id="150723"/>
    <lineage>
        <taxon>Bacteria</taxon>
        <taxon>Pseudomonadati</taxon>
        <taxon>Pseudomonadota</taxon>
        <taxon>Alphaproteobacteria</taxon>
        <taxon>Hyphomicrobiales</taxon>
        <taxon>Phyllobacteriaceae</taxon>
        <taxon>Aminobacter</taxon>
    </lineage>
</organism>
<name>A0ABR6C5C5_9HYPH</name>
<proteinExistence type="predicted"/>
<feature type="non-terminal residue" evidence="1">
    <location>
        <position position="55"/>
    </location>
</feature>
<sequence>MPIEHALQYVGEIGVGLDIVELGSLCRPSNYAECLFDHGGWSALLPPFWPEISRW</sequence>
<comment type="caution">
    <text evidence="1">The sequence shown here is derived from an EMBL/GenBank/DDBJ whole genome shotgun (WGS) entry which is preliminary data.</text>
</comment>
<protein>
    <submittedName>
        <fullName evidence="1">Uncharacterized protein</fullName>
    </submittedName>
</protein>
<keyword evidence="2" id="KW-1185">Reference proteome</keyword>
<gene>
    <name evidence="1" type="ORF">HNQ97_001810</name>
</gene>
<accession>A0ABR6C5C5</accession>
<evidence type="ECO:0000313" key="1">
    <source>
        <dbReference type="EMBL" id="MBA9019815.1"/>
    </source>
</evidence>
<dbReference type="EMBL" id="JACJHZ010000007">
    <property type="protein sequence ID" value="MBA9019815.1"/>
    <property type="molecule type" value="Genomic_DNA"/>
</dbReference>
<dbReference type="Proteomes" id="UP000587524">
    <property type="component" value="Unassembled WGS sequence"/>
</dbReference>